<dbReference type="GO" id="GO:0003677">
    <property type="term" value="F:DNA binding"/>
    <property type="evidence" value="ECO:0007669"/>
    <property type="project" value="UniProtKB-KW"/>
</dbReference>
<feature type="domain" description="Helix-turn-helix" evidence="1">
    <location>
        <begin position="4"/>
        <end position="52"/>
    </location>
</feature>
<reference evidence="2 3" key="1">
    <citation type="submission" date="2018-06" db="EMBL/GenBank/DDBJ databases">
        <title>Phytoactinopolyspora halophila sp. nov., a novel halophilic actinomycete isolated from a saline soil in China.</title>
        <authorList>
            <person name="Tang S.-K."/>
        </authorList>
    </citation>
    <scope>NUCLEOTIDE SEQUENCE [LARGE SCALE GENOMIC DNA]</scope>
    <source>
        <strain evidence="2 3">YIM 96934</strain>
    </source>
</reference>
<name>A0A329QTG5_9ACTN</name>
<dbReference type="InterPro" id="IPR041657">
    <property type="entry name" value="HTH_17"/>
</dbReference>
<dbReference type="EMBL" id="QMIG01000005">
    <property type="protein sequence ID" value="RAW15607.1"/>
    <property type="molecule type" value="Genomic_DNA"/>
</dbReference>
<comment type="caution">
    <text evidence="2">The sequence shown here is derived from an EMBL/GenBank/DDBJ whole genome shotgun (WGS) entry which is preliminary data.</text>
</comment>
<accession>A0A329QTG5</accession>
<dbReference type="NCBIfam" id="TIGR01764">
    <property type="entry name" value="excise"/>
    <property type="match status" value="1"/>
</dbReference>
<evidence type="ECO:0000259" key="1">
    <source>
        <dbReference type="Pfam" id="PF12728"/>
    </source>
</evidence>
<gene>
    <name evidence="2" type="ORF">DPM12_08115</name>
</gene>
<dbReference type="Proteomes" id="UP000250462">
    <property type="component" value="Unassembled WGS sequence"/>
</dbReference>
<evidence type="ECO:0000313" key="2">
    <source>
        <dbReference type="EMBL" id="RAW15607.1"/>
    </source>
</evidence>
<protein>
    <submittedName>
        <fullName evidence="2">DNA-binding protein</fullName>
    </submittedName>
</protein>
<evidence type="ECO:0000313" key="3">
    <source>
        <dbReference type="Proteomes" id="UP000250462"/>
    </source>
</evidence>
<sequence length="62" mass="7188">MRELFSVAASAEYLDVSERTIRRMINAGHLKAYRIRRRGMIRIARVDLDAVLYEVKPGEVQP</sequence>
<dbReference type="SUPFAM" id="SSF46955">
    <property type="entry name" value="Putative DNA-binding domain"/>
    <property type="match status" value="1"/>
</dbReference>
<organism evidence="2 3">
    <name type="scientific">Phytoactinopolyspora halophila</name>
    <dbReference type="NCBI Taxonomy" id="1981511"/>
    <lineage>
        <taxon>Bacteria</taxon>
        <taxon>Bacillati</taxon>
        <taxon>Actinomycetota</taxon>
        <taxon>Actinomycetes</taxon>
        <taxon>Jiangellales</taxon>
        <taxon>Jiangellaceae</taxon>
        <taxon>Phytoactinopolyspora</taxon>
    </lineage>
</organism>
<dbReference type="InterPro" id="IPR010093">
    <property type="entry name" value="SinI_DNA-bd"/>
</dbReference>
<dbReference type="InterPro" id="IPR009061">
    <property type="entry name" value="DNA-bd_dom_put_sf"/>
</dbReference>
<proteinExistence type="predicted"/>
<dbReference type="AlphaFoldDB" id="A0A329QTG5"/>
<keyword evidence="2" id="KW-0238">DNA-binding</keyword>
<dbReference type="Pfam" id="PF12728">
    <property type="entry name" value="HTH_17"/>
    <property type="match status" value="1"/>
</dbReference>
<keyword evidence="3" id="KW-1185">Reference proteome</keyword>
<dbReference type="OrthoDB" id="271159at2"/>